<proteinExistence type="predicted"/>
<dbReference type="RefSeq" id="WP_063259835.1">
    <property type="nucleotide sequence ID" value="NZ_LJKE01000015.1"/>
</dbReference>
<sequence>MVKKDVKNDKLDIDKSDELIKGLTGSEIEEELFKGVSGARPNKSMPIDSLDNKLAVKGEQEGALKVGVENAEQSMLPDIEEIATSSHEKNDVKNEQGAEISENVRNELYDNGQNDIEIDVLESNFDIEKKKIIENIMEHSIYNVANGVEMKLKHLLPEKYIHIFEDKKTKHVSAILMDGAVELIEDTIGVKEVIKELVVVEKVGRQEIKFINGKDYLVTNDHMVYGFKVEVVFDDGSISVGYGEANVENCFGKVSSRYMLNMAEKRAKHRAILGSKRVGLLEAYSSAEAEEFKESNFLRSELKRLHKEKSEVLQKLRNSERELNSYKKRTSQAEASIKSYEVVYPEAVESKRKAGVFAEKLVKLSLENGWSTDIEEKLESWEKEIYSVFKERYKK</sequence>
<accession>A0A164QT95</accession>
<dbReference type="Proteomes" id="UP000076482">
    <property type="component" value="Unassembled WGS sequence"/>
</dbReference>
<feature type="coiled-coil region" evidence="1">
    <location>
        <begin position="299"/>
        <end position="336"/>
    </location>
</feature>
<gene>
    <name evidence="2" type="ORF">B4088_0614</name>
</gene>
<evidence type="ECO:0000256" key="1">
    <source>
        <dbReference type="SAM" id="Coils"/>
    </source>
</evidence>
<reference evidence="2 3" key="1">
    <citation type="submission" date="2015-09" db="EMBL/GenBank/DDBJ databases">
        <title>Bacillus cereus food isolates.</title>
        <authorList>
            <person name="Boekhorst J."/>
        </authorList>
    </citation>
    <scope>NUCLEOTIDE SEQUENCE [LARGE SCALE GENOMIC DNA]</scope>
    <source>
        <strain evidence="2 3">B4088</strain>
    </source>
</reference>
<dbReference type="AlphaFoldDB" id="A0A164QT95"/>
<organism evidence="2 3">
    <name type="scientific">Bacillus cereus</name>
    <dbReference type="NCBI Taxonomy" id="1396"/>
    <lineage>
        <taxon>Bacteria</taxon>
        <taxon>Bacillati</taxon>
        <taxon>Bacillota</taxon>
        <taxon>Bacilli</taxon>
        <taxon>Bacillales</taxon>
        <taxon>Bacillaceae</taxon>
        <taxon>Bacillus</taxon>
        <taxon>Bacillus cereus group</taxon>
    </lineage>
</organism>
<dbReference type="EMBL" id="LJKE01000015">
    <property type="protein sequence ID" value="KZD72153.1"/>
    <property type="molecule type" value="Genomic_DNA"/>
</dbReference>
<comment type="caution">
    <text evidence="2">The sequence shown here is derived from an EMBL/GenBank/DDBJ whole genome shotgun (WGS) entry which is preliminary data.</text>
</comment>
<evidence type="ECO:0000313" key="2">
    <source>
        <dbReference type="EMBL" id="KZD72153.1"/>
    </source>
</evidence>
<keyword evidence="1" id="KW-0175">Coiled coil</keyword>
<evidence type="ECO:0000313" key="3">
    <source>
        <dbReference type="Proteomes" id="UP000076482"/>
    </source>
</evidence>
<protein>
    <submittedName>
        <fullName evidence="2">Uncharacterized protein</fullName>
    </submittedName>
</protein>
<name>A0A164QT95_BACCE</name>
<dbReference type="PATRIC" id="fig|1396.535.peg.4367"/>